<gene>
    <name evidence="3" type="ORF">GCM10022242_03660</name>
</gene>
<evidence type="ECO:0000259" key="2">
    <source>
        <dbReference type="Pfam" id="PF14258"/>
    </source>
</evidence>
<accession>A0ABP7I136</accession>
<evidence type="ECO:0000313" key="4">
    <source>
        <dbReference type="Proteomes" id="UP001501821"/>
    </source>
</evidence>
<comment type="caution">
    <text evidence="3">The sequence shown here is derived from an EMBL/GenBank/DDBJ whole genome shotgun (WGS) entry which is preliminary data.</text>
</comment>
<evidence type="ECO:0000256" key="1">
    <source>
        <dbReference type="SAM" id="Phobius"/>
    </source>
</evidence>
<keyword evidence="1" id="KW-0472">Membrane</keyword>
<keyword evidence="1" id="KW-0812">Transmembrane</keyword>
<proteinExistence type="predicted"/>
<name>A0ABP7I136_9ACTN</name>
<sequence length="384" mass="40692">MTVEAPAAGVAAQPPAGLWRRYRVPVIVVGALVIAIAVAAWAGQDSQQYPDPLDPRNPGENGAQALAEVLDRDGVDVTIARSAAELERAGVDDRTTVLVTDTANLAPSTIRGLEEQAAPGLLVLADPPAYVLRELDRLDTRIDGDVHSVTADCSTLGLTEDLQLTVDSATSYDADGCFPSSGGHLVATGPSGAVYVGATDAFTNDQILRGDNAAVALRLLGQRDRLVWYVASLDDTAPGESVGLSTLLPRWLKPALWMVLLALVGLLLWRVRRLGPLSTEPLPVVVRAVETAQSRGRMYRKGGDRAHAADALRVAAQRRLAERLALGRHAPEAAVVAAVADRLGRTQGEVALVLARSAPPPATDHDLVRLGQELSTMTREVRPE</sequence>
<keyword evidence="4" id="KW-1185">Reference proteome</keyword>
<evidence type="ECO:0000313" key="3">
    <source>
        <dbReference type="EMBL" id="GAA3803730.1"/>
    </source>
</evidence>
<feature type="transmembrane region" description="Helical" evidence="1">
    <location>
        <begin position="24"/>
        <end position="43"/>
    </location>
</feature>
<keyword evidence="1" id="KW-1133">Transmembrane helix</keyword>
<dbReference type="Proteomes" id="UP001501821">
    <property type="component" value="Unassembled WGS sequence"/>
</dbReference>
<reference evidence="4" key="1">
    <citation type="journal article" date="2019" name="Int. J. Syst. Evol. Microbiol.">
        <title>The Global Catalogue of Microorganisms (GCM) 10K type strain sequencing project: providing services to taxonomists for standard genome sequencing and annotation.</title>
        <authorList>
            <consortium name="The Broad Institute Genomics Platform"/>
            <consortium name="The Broad Institute Genome Sequencing Center for Infectious Disease"/>
            <person name="Wu L."/>
            <person name="Ma J."/>
        </authorList>
    </citation>
    <scope>NUCLEOTIDE SEQUENCE [LARGE SCALE GENOMIC DNA]</scope>
    <source>
        <strain evidence="4">JCM 16953</strain>
    </source>
</reference>
<dbReference type="EMBL" id="BAABAH010000001">
    <property type="protein sequence ID" value="GAA3803730.1"/>
    <property type="molecule type" value="Genomic_DNA"/>
</dbReference>
<organism evidence="3 4">
    <name type="scientific">Nocardioides panacisoli</name>
    <dbReference type="NCBI Taxonomy" id="627624"/>
    <lineage>
        <taxon>Bacteria</taxon>
        <taxon>Bacillati</taxon>
        <taxon>Actinomycetota</taxon>
        <taxon>Actinomycetes</taxon>
        <taxon>Propionibacteriales</taxon>
        <taxon>Nocardioidaceae</taxon>
        <taxon>Nocardioides</taxon>
    </lineage>
</organism>
<dbReference type="InterPro" id="IPR025646">
    <property type="entry name" value="DUF4350"/>
</dbReference>
<protein>
    <submittedName>
        <fullName evidence="3">DUF4350 domain-containing protein</fullName>
    </submittedName>
</protein>
<dbReference type="Pfam" id="PF14258">
    <property type="entry name" value="DUF4350"/>
    <property type="match status" value="1"/>
</dbReference>
<feature type="domain" description="DUF4350" evidence="2">
    <location>
        <begin position="56"/>
        <end position="220"/>
    </location>
</feature>
<dbReference type="RefSeq" id="WP_344772079.1">
    <property type="nucleotide sequence ID" value="NZ_BAABAH010000001.1"/>
</dbReference>